<dbReference type="AlphaFoldDB" id="A0A7S4B564"/>
<feature type="region of interest" description="Disordered" evidence="1">
    <location>
        <begin position="361"/>
        <end position="395"/>
    </location>
</feature>
<sequence length="431" mass="46732">MGLRKDLSRLCTCGWMGMSICILGSLLLPARVKHQLRLCSSHPLLCLDLSGFLGRRQISSTDARQFLIIGTMGSGTTQMALQLRRLGLEVAHESSDARITRCRDGTVSWAHALRFVPPHPRVANGLCAAPLDGAWGPGMYDTSGVMQCLRWPSGSGDYWDGCWENACRKLVADELGCFVTDPSSTRTSNASTNGAPSAPASISRGRCKTPYAMTLLQVRHPLHTIASQIAAFCDGLDTASAAAASTQLRALNALMPPPQHEPSVDRGECTRRFGWAWVRYHHIARPHAHAVYQVEQTSACEILRLAGIIPSRSAATATQAVASVAAEAFTASQQRDVYLPRSLVPPERAAQAHAACLTQEGLLKSERPDRSGPKKAVTHLTQPSADGHGVINRRNVGRRRTNVSIAVVARTSQRLALEITRLAHQLGYTLW</sequence>
<keyword evidence="2" id="KW-0812">Transmembrane</keyword>
<proteinExistence type="predicted"/>
<feature type="compositionally biased region" description="Basic and acidic residues" evidence="1">
    <location>
        <begin position="363"/>
        <end position="372"/>
    </location>
</feature>
<reference evidence="3" key="1">
    <citation type="submission" date="2021-01" db="EMBL/GenBank/DDBJ databases">
        <authorList>
            <person name="Corre E."/>
            <person name="Pelletier E."/>
            <person name="Niang G."/>
            <person name="Scheremetjew M."/>
            <person name="Finn R."/>
            <person name="Kale V."/>
            <person name="Holt S."/>
            <person name="Cochrane G."/>
            <person name="Meng A."/>
            <person name="Brown T."/>
            <person name="Cohen L."/>
        </authorList>
    </citation>
    <scope>NUCLEOTIDE SEQUENCE</scope>
    <source>
        <strain evidence="3">CCMP645</strain>
    </source>
</reference>
<evidence type="ECO:0000256" key="2">
    <source>
        <dbReference type="SAM" id="Phobius"/>
    </source>
</evidence>
<feature type="compositionally biased region" description="Polar residues" evidence="1">
    <location>
        <begin position="183"/>
        <end position="195"/>
    </location>
</feature>
<protein>
    <submittedName>
        <fullName evidence="3">Uncharacterized protein</fullName>
    </submittedName>
</protein>
<feature type="transmembrane region" description="Helical" evidence="2">
    <location>
        <begin position="7"/>
        <end position="28"/>
    </location>
</feature>
<keyword evidence="2" id="KW-1133">Transmembrane helix</keyword>
<evidence type="ECO:0000313" key="3">
    <source>
        <dbReference type="EMBL" id="CAE0754444.1"/>
    </source>
</evidence>
<accession>A0A7S4B564</accession>
<keyword evidence="2" id="KW-0472">Membrane</keyword>
<feature type="region of interest" description="Disordered" evidence="1">
    <location>
        <begin position="183"/>
        <end position="203"/>
    </location>
</feature>
<organism evidence="3">
    <name type="scientific">Chrysotila carterae</name>
    <name type="common">Marine alga</name>
    <name type="synonym">Syracosphaera carterae</name>
    <dbReference type="NCBI Taxonomy" id="13221"/>
    <lineage>
        <taxon>Eukaryota</taxon>
        <taxon>Haptista</taxon>
        <taxon>Haptophyta</taxon>
        <taxon>Prymnesiophyceae</taxon>
        <taxon>Isochrysidales</taxon>
        <taxon>Isochrysidaceae</taxon>
        <taxon>Chrysotila</taxon>
    </lineage>
</organism>
<gene>
    <name evidence="3" type="ORF">PCAR00345_LOCUS7031</name>
</gene>
<evidence type="ECO:0000256" key="1">
    <source>
        <dbReference type="SAM" id="MobiDB-lite"/>
    </source>
</evidence>
<dbReference type="EMBL" id="HBIZ01011732">
    <property type="protein sequence ID" value="CAE0754444.1"/>
    <property type="molecule type" value="Transcribed_RNA"/>
</dbReference>
<name>A0A7S4B564_CHRCT</name>